<keyword evidence="3" id="KW-1185">Reference proteome</keyword>
<evidence type="ECO:0000313" key="3">
    <source>
        <dbReference type="Proteomes" id="UP000010796"/>
    </source>
</evidence>
<reference evidence="3" key="1">
    <citation type="submission" date="2012-02" db="EMBL/GenBank/DDBJ databases">
        <title>The complete genome of Echinicola vietnamensis DSM 17526.</title>
        <authorList>
            <person name="Lucas S."/>
            <person name="Copeland A."/>
            <person name="Lapidus A."/>
            <person name="Glavina del Rio T."/>
            <person name="Dalin E."/>
            <person name="Tice H."/>
            <person name="Bruce D."/>
            <person name="Goodwin L."/>
            <person name="Pitluck S."/>
            <person name="Peters L."/>
            <person name="Ovchinnikova G."/>
            <person name="Teshima H."/>
            <person name="Kyrpides N."/>
            <person name="Mavromatis K."/>
            <person name="Ivanova N."/>
            <person name="Brettin T."/>
            <person name="Detter J.C."/>
            <person name="Han C."/>
            <person name="Larimer F."/>
            <person name="Land M."/>
            <person name="Hauser L."/>
            <person name="Markowitz V."/>
            <person name="Cheng J.-F."/>
            <person name="Hugenholtz P."/>
            <person name="Woyke T."/>
            <person name="Wu D."/>
            <person name="Brambilla E."/>
            <person name="Klenk H.-P."/>
            <person name="Eisen J.A."/>
        </authorList>
    </citation>
    <scope>NUCLEOTIDE SEQUENCE [LARGE SCALE GENOMIC DNA]</scope>
    <source>
        <strain evidence="3">DSM 17526 / LMG 23754 / KMM 6221</strain>
    </source>
</reference>
<dbReference type="KEGG" id="evi:Echvi_2478"/>
<dbReference type="Proteomes" id="UP000010796">
    <property type="component" value="Chromosome"/>
</dbReference>
<sequence>MKKIVMISIALVLTFQVAAQERKSPRSENIHAEIGGPGLFTFNYDTRFKEGGKGWGARAGLGYIANDSYKLFTIPVGINYLLGNEQDGKYFELGANATFTSSEDNWFEDDDDPENDGNHVLGSLVFGYRKQPIDGGFTFRAGLSPYFGSDFFYPFVPYLSFGYAF</sequence>
<feature type="signal peptide" evidence="1">
    <location>
        <begin position="1"/>
        <end position="19"/>
    </location>
</feature>
<proteinExistence type="predicted"/>
<feature type="chain" id="PRO_5003942935" description="Outer membrane protein beta-barrel domain-containing protein" evidence="1">
    <location>
        <begin position="20"/>
        <end position="165"/>
    </location>
</feature>
<name>L0G1J6_ECHVK</name>
<accession>L0G1J6</accession>
<dbReference type="HOGENOM" id="CLU_1508334_0_0_10"/>
<organism evidence="2 3">
    <name type="scientific">Echinicola vietnamensis (strain DSM 17526 / LMG 23754 / KMM 6221)</name>
    <dbReference type="NCBI Taxonomy" id="926556"/>
    <lineage>
        <taxon>Bacteria</taxon>
        <taxon>Pseudomonadati</taxon>
        <taxon>Bacteroidota</taxon>
        <taxon>Cytophagia</taxon>
        <taxon>Cytophagales</taxon>
        <taxon>Cyclobacteriaceae</taxon>
        <taxon>Echinicola</taxon>
    </lineage>
</organism>
<dbReference type="AlphaFoldDB" id="L0G1J6"/>
<dbReference type="EMBL" id="CP003346">
    <property type="protein sequence ID" value="AGA78725.1"/>
    <property type="molecule type" value="Genomic_DNA"/>
</dbReference>
<gene>
    <name evidence="2" type="ordered locus">Echvi_2478</name>
</gene>
<protein>
    <recommendedName>
        <fullName evidence="4">Outer membrane protein beta-barrel domain-containing protein</fullName>
    </recommendedName>
</protein>
<evidence type="ECO:0008006" key="4">
    <source>
        <dbReference type="Google" id="ProtNLM"/>
    </source>
</evidence>
<dbReference type="OrthoDB" id="966005at2"/>
<evidence type="ECO:0000256" key="1">
    <source>
        <dbReference type="SAM" id="SignalP"/>
    </source>
</evidence>
<evidence type="ECO:0000313" key="2">
    <source>
        <dbReference type="EMBL" id="AGA78725.1"/>
    </source>
</evidence>
<dbReference type="RefSeq" id="WP_015266281.1">
    <property type="nucleotide sequence ID" value="NC_019904.1"/>
</dbReference>
<keyword evidence="1" id="KW-0732">Signal</keyword>